<keyword evidence="2" id="KW-1185">Reference proteome</keyword>
<dbReference type="AlphaFoldDB" id="A0A8T8DZR9"/>
<dbReference type="KEGG" id="hsal:JMJ58_19555"/>
<name>A0A8T8DZR9_9EURY</name>
<protein>
    <submittedName>
        <fullName evidence="1">Uncharacterized protein</fullName>
    </submittedName>
</protein>
<dbReference type="EMBL" id="CP069188">
    <property type="protein sequence ID" value="QRV15078.1"/>
    <property type="molecule type" value="Genomic_DNA"/>
</dbReference>
<dbReference type="RefSeq" id="WP_204747694.1">
    <property type="nucleotide sequence ID" value="NZ_CP069188.1"/>
</dbReference>
<organism evidence="1 2">
    <name type="scientific">Haloterrigena salifodinae</name>
    <dbReference type="NCBI Taxonomy" id="2675099"/>
    <lineage>
        <taxon>Archaea</taxon>
        <taxon>Methanobacteriati</taxon>
        <taxon>Methanobacteriota</taxon>
        <taxon>Stenosarchaea group</taxon>
        <taxon>Halobacteria</taxon>
        <taxon>Halobacteriales</taxon>
        <taxon>Natrialbaceae</taxon>
        <taxon>Haloterrigena</taxon>
    </lineage>
</organism>
<evidence type="ECO:0000313" key="2">
    <source>
        <dbReference type="Proteomes" id="UP000637819"/>
    </source>
</evidence>
<reference evidence="1 2" key="1">
    <citation type="submission" date="2021-01" db="EMBL/GenBank/DDBJ databases">
        <title>Genome Sequence and Methylation Pattern of Haloterrigena salifodinae BOL5-1, An Extremely Halophilic Archaeon from a Bolivian Salt Mine.</title>
        <authorList>
            <person name="DasSarma P."/>
            <person name="Anton B.P."/>
            <person name="DasSarma S.L."/>
            <person name="von Ehrenheim H.A.L."/>
            <person name="Martinez F.L."/>
            <person name="Guzman D."/>
            <person name="Roberts R.J."/>
            <person name="DasSarma S."/>
        </authorList>
    </citation>
    <scope>NUCLEOTIDE SEQUENCE [LARGE SCALE GENOMIC DNA]</scope>
    <source>
        <strain evidence="1 2">BOL5-1</strain>
    </source>
</reference>
<gene>
    <name evidence="1" type="ORF">JMJ58_19555</name>
</gene>
<dbReference type="Proteomes" id="UP000637819">
    <property type="component" value="Chromosome"/>
</dbReference>
<evidence type="ECO:0000313" key="1">
    <source>
        <dbReference type="EMBL" id="QRV15078.1"/>
    </source>
</evidence>
<dbReference type="GeneID" id="62877369"/>
<proteinExistence type="predicted"/>
<dbReference type="OrthoDB" id="377763at2157"/>
<accession>A0A8T8DZR9</accession>
<sequence>MTSDGTPEFPNIADAAEVTEGRTQLVNLGGEGEMVDGRIFGVWKGTWKMWLDTGEGILNADPVEAPIMTYPAGSRDVIRFTYDGVEREQYGRVKRLKRADL</sequence>